<gene>
    <name evidence="16" type="ORF">PENARI_c002G04609</name>
</gene>
<evidence type="ECO:0000256" key="1">
    <source>
        <dbReference type="ARBA" id="ARBA00004389"/>
    </source>
</evidence>
<evidence type="ECO:0000313" key="16">
    <source>
        <dbReference type="EMBL" id="OGE56868.1"/>
    </source>
</evidence>
<keyword evidence="5" id="KW-0328">Glycosyltransferase</keyword>
<evidence type="ECO:0000256" key="8">
    <source>
        <dbReference type="ARBA" id="ARBA00022824"/>
    </source>
</evidence>
<keyword evidence="17" id="KW-1185">Reference proteome</keyword>
<dbReference type="Gene3D" id="3.90.550.10">
    <property type="entry name" value="Spore Coat Polysaccharide Biosynthesis Protein SpsA, Chain A"/>
    <property type="match status" value="1"/>
</dbReference>
<organism evidence="16 17">
    <name type="scientific">Penicillium arizonense</name>
    <dbReference type="NCBI Taxonomy" id="1835702"/>
    <lineage>
        <taxon>Eukaryota</taxon>
        <taxon>Fungi</taxon>
        <taxon>Dikarya</taxon>
        <taxon>Ascomycota</taxon>
        <taxon>Pezizomycotina</taxon>
        <taxon>Eurotiomycetes</taxon>
        <taxon>Eurotiomycetidae</taxon>
        <taxon>Eurotiales</taxon>
        <taxon>Aspergillaceae</taxon>
        <taxon>Penicillium</taxon>
    </lineage>
</organism>
<sequence length="668" mass="74480">MATAWGKVCRQCVSTVAEVPIQILLVAIAATFLGLFVLFSLFIFLVAPSPRVPLPEEKKYRTLAKDGSVTNPQPLPCWLDSLDAQLNSDRKSTPTPSLEPADLFMSVVVPAYNEEDRLTGMLEEAVNYLERMYGTATNREGNTNTGSESETSTMETRSMRKRNPITAANGDANANGHAAVATSIPDRGWEIILVSDGSTDRTEEVAFRFARDHQLSLHPKGNAGPWTPHVSEGVHIPPGTIRVVTLTENRGKGGAVTHGMRHVRGQYVVFADADGASKFDDLGKLVGACRDVEDARGRGVAVGSRAHMVGSEAVVKRSKLRNFLMHSFHLILRLMTPPKTATVKDTQCGFKLFSRPALPYIVPYMHSEGWIFDVEMLMLAEFARIPVAEVPVGWREVKGSKLNVLRDSIGMAWGLAVLRAAWSLAELRLKIYEYALAVPNEYMNKPLIVVDDRGKVFTARGQYRALAMSPSWVGEDGTARKLLAVNHQIHDEAEDYLYSQHTLFFRNSFNLDRLGDFLGTLSATARSRIRSVGFEVFFFVHTQTGVPKRTIKQYELAARLLSEKLPDWRSVLFYLDPRFYYPSANVGGRDLTARGVLDLAMRFGCCRDISFFPLPNGDQRLLEEAQQFVWRSRSPPRSPAYCSLSKKYPFTSDFSKSLPNHWSTSSVF</sequence>
<dbReference type="CDD" id="cd04188">
    <property type="entry name" value="DPG_synthase"/>
    <property type="match status" value="1"/>
</dbReference>
<dbReference type="OrthoDB" id="3784at2759"/>
<evidence type="ECO:0000256" key="5">
    <source>
        <dbReference type="ARBA" id="ARBA00022676"/>
    </source>
</evidence>
<proteinExistence type="inferred from homology"/>
<dbReference type="GO" id="GO:0004581">
    <property type="term" value="F:dolichyl-phosphate beta-glucosyltransferase activity"/>
    <property type="evidence" value="ECO:0007669"/>
    <property type="project" value="UniProtKB-EC"/>
</dbReference>
<evidence type="ECO:0000256" key="14">
    <source>
        <dbReference type="SAM" id="Phobius"/>
    </source>
</evidence>
<keyword evidence="6" id="KW-0808">Transferase</keyword>
<protein>
    <recommendedName>
        <fullName evidence="4">dolichyl-phosphate beta-glucosyltransferase</fullName>
        <ecNumber evidence="4">2.4.1.117</ecNumber>
    </recommendedName>
</protein>
<evidence type="ECO:0000256" key="4">
    <source>
        <dbReference type="ARBA" id="ARBA00012583"/>
    </source>
</evidence>
<evidence type="ECO:0000313" key="17">
    <source>
        <dbReference type="Proteomes" id="UP000177622"/>
    </source>
</evidence>
<dbReference type="InterPro" id="IPR029044">
    <property type="entry name" value="Nucleotide-diphossugar_trans"/>
</dbReference>
<evidence type="ECO:0000256" key="2">
    <source>
        <dbReference type="ARBA" id="ARBA00004922"/>
    </source>
</evidence>
<evidence type="ECO:0000259" key="15">
    <source>
        <dbReference type="Pfam" id="PF00535"/>
    </source>
</evidence>
<dbReference type="PANTHER" id="PTHR10859:SF91">
    <property type="entry name" value="DOLICHYL-PHOSPHATE BETA-GLUCOSYLTRANSFERASE"/>
    <property type="match status" value="1"/>
</dbReference>
<keyword evidence="11 14" id="KW-0472">Membrane</keyword>
<feature type="region of interest" description="Disordered" evidence="13">
    <location>
        <begin position="136"/>
        <end position="159"/>
    </location>
</feature>
<evidence type="ECO:0000256" key="10">
    <source>
        <dbReference type="ARBA" id="ARBA00022989"/>
    </source>
</evidence>
<comment type="caution">
    <text evidence="16">The sequence shown here is derived from an EMBL/GenBank/DDBJ whole genome shotgun (WGS) entry which is preliminary data.</text>
</comment>
<comment type="similarity">
    <text evidence="3">Belongs to the glycosyltransferase 2 family.</text>
</comment>
<feature type="transmembrane region" description="Helical" evidence="14">
    <location>
        <begin position="21"/>
        <end position="47"/>
    </location>
</feature>
<name>A0A1F5LUK3_PENAI</name>
<accession>A0A1F5LUK3</accession>
<evidence type="ECO:0000256" key="12">
    <source>
        <dbReference type="ARBA" id="ARBA00045097"/>
    </source>
</evidence>
<dbReference type="EC" id="2.4.1.117" evidence="4"/>
<evidence type="ECO:0000256" key="7">
    <source>
        <dbReference type="ARBA" id="ARBA00022692"/>
    </source>
</evidence>
<dbReference type="RefSeq" id="XP_022492295.1">
    <property type="nucleotide sequence ID" value="XM_022627452.1"/>
</dbReference>
<comment type="catalytic activity">
    <reaction evidence="12">
        <text>a di-trans,poly-cis-dolichyl phosphate + UDP-alpha-D-glucose = a di-trans,poly-cis-dolichyl beta-D-glucosyl phosphate + UDP</text>
        <dbReference type="Rhea" id="RHEA:15401"/>
        <dbReference type="Rhea" id="RHEA-COMP:19498"/>
        <dbReference type="Rhea" id="RHEA-COMP:19502"/>
        <dbReference type="ChEBI" id="CHEBI:57525"/>
        <dbReference type="ChEBI" id="CHEBI:57683"/>
        <dbReference type="ChEBI" id="CHEBI:58223"/>
        <dbReference type="ChEBI" id="CHEBI:58885"/>
        <dbReference type="EC" id="2.4.1.117"/>
    </reaction>
    <physiologicalReaction direction="left-to-right" evidence="12">
        <dbReference type="Rhea" id="RHEA:15402"/>
    </physiologicalReaction>
</comment>
<reference evidence="16 17" key="1">
    <citation type="journal article" date="2016" name="Sci. Rep.">
        <title>Penicillium arizonense, a new, genome sequenced fungal species, reveals a high chemical diversity in secreted metabolites.</title>
        <authorList>
            <person name="Grijseels S."/>
            <person name="Nielsen J.C."/>
            <person name="Randelovic M."/>
            <person name="Nielsen J."/>
            <person name="Nielsen K.F."/>
            <person name="Workman M."/>
            <person name="Frisvad J.C."/>
        </authorList>
    </citation>
    <scope>NUCLEOTIDE SEQUENCE [LARGE SCALE GENOMIC DNA]</scope>
    <source>
        <strain evidence="16 17">CBS 141311</strain>
    </source>
</reference>
<dbReference type="STRING" id="1835702.A0A1F5LUK3"/>
<dbReference type="InterPro" id="IPR035518">
    <property type="entry name" value="DPG_synthase"/>
</dbReference>
<feature type="compositionally biased region" description="Low complexity" evidence="13">
    <location>
        <begin position="140"/>
        <end position="156"/>
    </location>
</feature>
<evidence type="ECO:0000256" key="6">
    <source>
        <dbReference type="ARBA" id="ARBA00022679"/>
    </source>
</evidence>
<keyword evidence="8" id="KW-0256">Endoplasmic reticulum</keyword>
<dbReference type="GO" id="GO:0005789">
    <property type="term" value="C:endoplasmic reticulum membrane"/>
    <property type="evidence" value="ECO:0007669"/>
    <property type="project" value="UniProtKB-SubCell"/>
</dbReference>
<keyword evidence="7 14" id="KW-0812">Transmembrane</keyword>
<dbReference type="InterPro" id="IPR001173">
    <property type="entry name" value="Glyco_trans_2-like"/>
</dbReference>
<keyword evidence="10 14" id="KW-1133">Transmembrane helix</keyword>
<evidence type="ECO:0000256" key="11">
    <source>
        <dbReference type="ARBA" id="ARBA00023136"/>
    </source>
</evidence>
<dbReference type="Pfam" id="PF00535">
    <property type="entry name" value="Glycos_transf_2"/>
    <property type="match status" value="1"/>
</dbReference>
<evidence type="ECO:0000256" key="13">
    <source>
        <dbReference type="SAM" id="MobiDB-lite"/>
    </source>
</evidence>
<evidence type="ECO:0000256" key="9">
    <source>
        <dbReference type="ARBA" id="ARBA00022968"/>
    </source>
</evidence>
<comment type="subcellular location">
    <subcellularLocation>
        <location evidence="1">Endoplasmic reticulum membrane</location>
        <topology evidence="1">Single-pass membrane protein</topology>
    </subcellularLocation>
</comment>
<dbReference type="AlphaFoldDB" id="A0A1F5LUK3"/>
<dbReference type="SUPFAM" id="SSF53448">
    <property type="entry name" value="Nucleotide-diphospho-sugar transferases"/>
    <property type="match status" value="1"/>
</dbReference>
<dbReference type="EMBL" id="LXJU01000002">
    <property type="protein sequence ID" value="OGE56868.1"/>
    <property type="molecule type" value="Genomic_DNA"/>
</dbReference>
<keyword evidence="9" id="KW-0735">Signal-anchor</keyword>
<feature type="domain" description="Glycosyltransferase 2-like" evidence="15">
    <location>
        <begin position="238"/>
        <end position="321"/>
    </location>
</feature>
<dbReference type="Proteomes" id="UP000177622">
    <property type="component" value="Unassembled WGS sequence"/>
</dbReference>
<dbReference type="PANTHER" id="PTHR10859">
    <property type="entry name" value="GLYCOSYL TRANSFERASE"/>
    <property type="match status" value="1"/>
</dbReference>
<comment type="pathway">
    <text evidence="2">Protein modification; protein glycosylation.</text>
</comment>
<evidence type="ECO:0000256" key="3">
    <source>
        <dbReference type="ARBA" id="ARBA00006739"/>
    </source>
</evidence>
<dbReference type="GeneID" id="34572186"/>
<dbReference type="GO" id="GO:0006487">
    <property type="term" value="P:protein N-linked glycosylation"/>
    <property type="evidence" value="ECO:0007669"/>
    <property type="project" value="TreeGrafter"/>
</dbReference>